<dbReference type="AlphaFoldDB" id="A0A3P6BHB2"/>
<dbReference type="EMBL" id="LR031872">
    <property type="protein sequence ID" value="VDC98454.1"/>
    <property type="molecule type" value="Genomic_DNA"/>
</dbReference>
<name>A0A3P6BHB2_BRAOL</name>
<accession>A0A3P6BHB2</accession>
<evidence type="ECO:0008006" key="3">
    <source>
        <dbReference type="Google" id="ProtNLM"/>
    </source>
</evidence>
<proteinExistence type="predicted"/>
<dbReference type="Gene3D" id="3.40.395.10">
    <property type="entry name" value="Adenoviral Proteinase, Chain A"/>
    <property type="match status" value="1"/>
</dbReference>
<reference evidence="2" key="1">
    <citation type="submission" date="2018-11" db="EMBL/GenBank/DDBJ databases">
        <authorList>
            <consortium name="Genoscope - CEA"/>
            <person name="William W."/>
        </authorList>
    </citation>
    <scope>NUCLEOTIDE SEQUENCE</scope>
</reference>
<sequence length="345" mass="40226">MTEKIEEEQTQSVNPSEGDGDKKRLRLSLKEEEKANAQPVDLLPFLQREEKRSIRPRNPHMPVTPEVILPIDPFVTPEFPRFSRLAHWMDLRGIYRVPFYINGREIEKKFFQKMDDAEKNLNKEHINVAFEMLNCKRVEQGAWFRNNNLPAACFVPVRFLEVVGYAYESVRKPHKKKQTLLEGCVGELVKGLIHPKKVWLEDVDVIYGVIEDKLSYHYIGVEIQLIDNTITLFHCGLPKANIKRALNQIQELAVLISAIKMELLGEEVNFKISVHFKLSLRKGFQRQNFHTTVVFFVVKMLECRSLGLKSMANINDETTMDLRSKLCCEIFDQFMDKDFQEGQRK</sequence>
<evidence type="ECO:0000256" key="1">
    <source>
        <dbReference type="SAM" id="MobiDB-lite"/>
    </source>
</evidence>
<protein>
    <recommendedName>
        <fullName evidence="3">Ubiquitin-like protease family profile domain-containing protein</fullName>
    </recommendedName>
</protein>
<organism evidence="2">
    <name type="scientific">Brassica oleracea</name>
    <name type="common">Wild cabbage</name>
    <dbReference type="NCBI Taxonomy" id="3712"/>
    <lineage>
        <taxon>Eukaryota</taxon>
        <taxon>Viridiplantae</taxon>
        <taxon>Streptophyta</taxon>
        <taxon>Embryophyta</taxon>
        <taxon>Tracheophyta</taxon>
        <taxon>Spermatophyta</taxon>
        <taxon>Magnoliopsida</taxon>
        <taxon>eudicotyledons</taxon>
        <taxon>Gunneridae</taxon>
        <taxon>Pentapetalae</taxon>
        <taxon>rosids</taxon>
        <taxon>malvids</taxon>
        <taxon>Brassicales</taxon>
        <taxon>Brassicaceae</taxon>
        <taxon>Brassiceae</taxon>
        <taxon>Brassica</taxon>
    </lineage>
</organism>
<evidence type="ECO:0000313" key="2">
    <source>
        <dbReference type="EMBL" id="VDC98454.1"/>
    </source>
</evidence>
<feature type="region of interest" description="Disordered" evidence="1">
    <location>
        <begin position="1"/>
        <end position="35"/>
    </location>
</feature>
<gene>
    <name evidence="2" type="ORF">BOLC3T20046H</name>
</gene>